<dbReference type="InterPro" id="IPR036063">
    <property type="entry name" value="Smr_dom_sf"/>
</dbReference>
<dbReference type="AlphaFoldDB" id="A6G3A0"/>
<evidence type="ECO:0000313" key="2">
    <source>
        <dbReference type="EMBL" id="EDM79725.1"/>
    </source>
</evidence>
<comment type="caution">
    <text evidence="2">The sequence shown here is derived from an EMBL/GenBank/DDBJ whole genome shotgun (WGS) entry which is preliminary data.</text>
</comment>
<gene>
    <name evidence="2" type="ORF">PPSIR1_16725</name>
</gene>
<dbReference type="eggNOG" id="COG1193">
    <property type="taxonomic scope" value="Bacteria"/>
</dbReference>
<dbReference type="Proteomes" id="UP000005801">
    <property type="component" value="Unassembled WGS sequence"/>
</dbReference>
<dbReference type="SUPFAM" id="SSF160443">
    <property type="entry name" value="SMR domain-like"/>
    <property type="match status" value="1"/>
</dbReference>
<accession>A6G3A0</accession>
<name>A6G3A0_9BACT</name>
<dbReference type="RefSeq" id="WP_006971199.1">
    <property type="nucleotide sequence ID" value="NZ_ABCS01000017.1"/>
</dbReference>
<proteinExistence type="predicted"/>
<dbReference type="SMART" id="SM00463">
    <property type="entry name" value="SMR"/>
    <property type="match status" value="1"/>
</dbReference>
<organism evidence="2 3">
    <name type="scientific">Plesiocystis pacifica SIR-1</name>
    <dbReference type="NCBI Taxonomy" id="391625"/>
    <lineage>
        <taxon>Bacteria</taxon>
        <taxon>Pseudomonadati</taxon>
        <taxon>Myxococcota</taxon>
        <taxon>Polyangia</taxon>
        <taxon>Nannocystales</taxon>
        <taxon>Nannocystaceae</taxon>
        <taxon>Plesiocystis</taxon>
    </lineage>
</organism>
<evidence type="ECO:0000259" key="1">
    <source>
        <dbReference type="PROSITE" id="PS50828"/>
    </source>
</evidence>
<feature type="domain" description="Smr" evidence="1">
    <location>
        <begin position="193"/>
        <end position="271"/>
    </location>
</feature>
<dbReference type="Gene3D" id="3.30.1370.110">
    <property type="match status" value="1"/>
</dbReference>
<dbReference type="InterPro" id="IPR002625">
    <property type="entry name" value="Smr_dom"/>
</dbReference>
<evidence type="ECO:0000313" key="3">
    <source>
        <dbReference type="Proteomes" id="UP000005801"/>
    </source>
</evidence>
<dbReference type="STRING" id="391625.PPSIR1_16725"/>
<sequence length="273" mass="29451">MALDEELDRRLRELARVLRLEPVAREGTRWTLALDEALALELDLDGSALTLSFAGWRERSALDADELDDPEAQAELVDLALDFAAAASFGELRVVERRAGQAAARRLEVLVDGQTWRVHGRSGSLGLGGSVSSWLGRVPEVVVRVEGRPRGGCRALAKARPRGLPRAPWAGAAAGLGGDTREDAQALPLDGELDLHNFSPREVGPLVREYVAACRGAGVLDLRVVHGKGKGVLRRTVHVELGRLQEAGEVERFRLGGHGEGSWGATIVRLRPP</sequence>
<protein>
    <submittedName>
        <fullName evidence="2">Smr domain protein</fullName>
    </submittedName>
</protein>
<dbReference type="PROSITE" id="PS50828">
    <property type="entry name" value="SMR"/>
    <property type="match status" value="1"/>
</dbReference>
<dbReference type="EMBL" id="ABCS01000017">
    <property type="protein sequence ID" value="EDM79725.1"/>
    <property type="molecule type" value="Genomic_DNA"/>
</dbReference>
<reference evidence="2 3" key="1">
    <citation type="submission" date="2007-06" db="EMBL/GenBank/DDBJ databases">
        <authorList>
            <person name="Shimkets L."/>
            <person name="Ferriera S."/>
            <person name="Johnson J."/>
            <person name="Kravitz S."/>
            <person name="Beeson K."/>
            <person name="Sutton G."/>
            <person name="Rogers Y.-H."/>
            <person name="Friedman R."/>
            <person name="Frazier M."/>
            <person name="Venter J.C."/>
        </authorList>
    </citation>
    <scope>NUCLEOTIDE SEQUENCE [LARGE SCALE GENOMIC DNA]</scope>
    <source>
        <strain evidence="2 3">SIR-1</strain>
    </source>
</reference>
<keyword evidence="3" id="KW-1185">Reference proteome</keyword>
<dbReference type="Pfam" id="PF01713">
    <property type="entry name" value="Smr"/>
    <property type="match status" value="1"/>
</dbReference>